<dbReference type="Pfam" id="PF11917">
    <property type="entry name" value="DUF3435"/>
    <property type="match status" value="1"/>
</dbReference>
<name>A0A8H6P150_9EURO</name>
<proteinExistence type="predicted"/>
<dbReference type="OrthoDB" id="4485682at2759"/>
<dbReference type="Proteomes" id="UP000630445">
    <property type="component" value="Unassembled WGS sequence"/>
</dbReference>
<dbReference type="PANTHER" id="PTHR37535:SF4">
    <property type="entry name" value="FLUG DOMAIN-CONTAINING PROTEIN"/>
    <property type="match status" value="1"/>
</dbReference>
<gene>
    <name evidence="3" type="ORF">CNMCM5793_007786</name>
</gene>
<dbReference type="EMBL" id="JACBAD010002126">
    <property type="protein sequence ID" value="KAF7114208.1"/>
    <property type="molecule type" value="Genomic_DNA"/>
</dbReference>
<feature type="region of interest" description="Disordered" evidence="1">
    <location>
        <begin position="411"/>
        <end position="430"/>
    </location>
</feature>
<dbReference type="InterPro" id="IPR021842">
    <property type="entry name" value="DUF3435"/>
</dbReference>
<evidence type="ECO:0000313" key="3">
    <source>
        <dbReference type="EMBL" id="KAF7114208.1"/>
    </source>
</evidence>
<sequence>MARSKTKKADIDWNSFVQQSEPKVEDDLAETTKGHIYLVKQNFQKFTSKLQPPDYVYWLKNVTLRVIEGFLRWYLDNHNVEYQSGFLVFARYWRVFWCQEMDSLFPYVLRRKMTMLVCTTLTDEYELDLGAKTQPPVNIDDLLSSTYHLMAVCKVQFATVRCRQQLSTLRKMMTSTSARPGTLIESSGYMRSNDALKWKDIELYMVKHPEDPNCQMLLMRVRHRLNKGKRNRGVPPVFTYTERNDNLGLCVIQDLLEYAFLDNAFASERIKKPRDIWLYTHVPDHRLSTPIHFKESMKEIPIFRRAAKDSEGRWITHPTLAYQYDRAQEYEIATSRSAGFKTPGSLYKYRKGAAANLRHLDEHSGNIIMGHKRSGTFAYYVQVQDDTQSAFMETPARDALIKLATNSSLTRDASAPQDLSDQRKQELEKDPALTSLKRKRDMLRPELITLHHQLRKGHGTDLYREFQRAKNKVRSERKKLYMAAKNQEHNEFFENVGNHIIEQNYQGNPIIFELDVSHVVPERKALADLEFKNRDVDKVNDAELVEDRICSLELRLALHNLDIPRALQRIVRFDGASVDMIAENPTSLKSDSGLECPVCLGRANMHPRAKTYTYARKDTLQRHFATHKLRQSFPDGRKCDYPGCDMVLYSLPKYKLHQAKAHNIIF</sequence>
<feature type="domain" description="C2H2-type" evidence="2">
    <location>
        <begin position="637"/>
        <end position="662"/>
    </location>
</feature>
<dbReference type="AlphaFoldDB" id="A0A8H6P150"/>
<feature type="compositionally biased region" description="Basic and acidic residues" evidence="1">
    <location>
        <begin position="420"/>
        <end position="430"/>
    </location>
</feature>
<feature type="domain" description="C2H2-type" evidence="2">
    <location>
        <begin position="594"/>
        <end position="627"/>
    </location>
</feature>
<evidence type="ECO:0000259" key="2">
    <source>
        <dbReference type="SMART" id="SM00355"/>
    </source>
</evidence>
<accession>A0A8H6P150</accession>
<reference evidence="3" key="1">
    <citation type="submission" date="2020-06" db="EMBL/GenBank/DDBJ databases">
        <title>Draft genome sequences of strains closely related to Aspergillus parafelis and Aspergillus hiratsukae.</title>
        <authorList>
            <person name="Dos Santos R.A.C."/>
            <person name="Rivero-Menendez O."/>
            <person name="Steenwyk J.L."/>
            <person name="Mead M.E."/>
            <person name="Goldman G.H."/>
            <person name="Alastruey-Izquierdo A."/>
            <person name="Rokas A."/>
        </authorList>
    </citation>
    <scope>NUCLEOTIDE SEQUENCE</scope>
    <source>
        <strain evidence="3">CNM-CM5793</strain>
    </source>
</reference>
<dbReference type="PANTHER" id="PTHR37535">
    <property type="entry name" value="FLUG DOMAIN PROTEIN"/>
    <property type="match status" value="1"/>
</dbReference>
<protein>
    <recommendedName>
        <fullName evidence="2">C2H2-type domain-containing protein</fullName>
    </recommendedName>
</protein>
<evidence type="ECO:0000256" key="1">
    <source>
        <dbReference type="SAM" id="MobiDB-lite"/>
    </source>
</evidence>
<organism evidence="3 4">
    <name type="scientific">Aspergillus hiratsukae</name>
    <dbReference type="NCBI Taxonomy" id="1194566"/>
    <lineage>
        <taxon>Eukaryota</taxon>
        <taxon>Fungi</taxon>
        <taxon>Dikarya</taxon>
        <taxon>Ascomycota</taxon>
        <taxon>Pezizomycotina</taxon>
        <taxon>Eurotiomycetes</taxon>
        <taxon>Eurotiomycetidae</taxon>
        <taxon>Eurotiales</taxon>
        <taxon>Aspergillaceae</taxon>
        <taxon>Aspergillus</taxon>
        <taxon>Aspergillus subgen. Fumigati</taxon>
    </lineage>
</organism>
<comment type="caution">
    <text evidence="3">The sequence shown here is derived from an EMBL/GenBank/DDBJ whole genome shotgun (WGS) entry which is preliminary data.</text>
</comment>
<dbReference type="InterPro" id="IPR013087">
    <property type="entry name" value="Znf_C2H2_type"/>
</dbReference>
<keyword evidence="4" id="KW-1185">Reference proteome</keyword>
<dbReference type="SMART" id="SM00355">
    <property type="entry name" value="ZnF_C2H2"/>
    <property type="match status" value="2"/>
</dbReference>
<evidence type="ECO:0000313" key="4">
    <source>
        <dbReference type="Proteomes" id="UP000630445"/>
    </source>
</evidence>